<dbReference type="EMBL" id="JACTNZ010000006">
    <property type="protein sequence ID" value="KAG5544155.1"/>
    <property type="molecule type" value="Genomic_DNA"/>
</dbReference>
<gene>
    <name evidence="2" type="ORF">RHGRI_016786</name>
</gene>
<comment type="caution">
    <text evidence="2">The sequence shown here is derived from an EMBL/GenBank/DDBJ whole genome shotgun (WGS) entry which is preliminary data.</text>
</comment>
<feature type="coiled-coil region" evidence="1">
    <location>
        <begin position="127"/>
        <end position="161"/>
    </location>
</feature>
<name>A0AAV6JVL5_9ERIC</name>
<protein>
    <submittedName>
        <fullName evidence="2">Uncharacterized protein</fullName>
    </submittedName>
</protein>
<evidence type="ECO:0000256" key="1">
    <source>
        <dbReference type="SAM" id="Coils"/>
    </source>
</evidence>
<sequence>MITSSSSDQVARIACDFEIVQSLESGSLMSSCEPPPLSTNLSLVAFDMLFFKSQLKKFCDRISDPIPLVSSNPLENLEQLLSSSKLSNSPSFRINHVPTDEEISLLKSYLKALNHLGLPTLLEHGCKQELNKRMKWLEEEMRRVRDEIQEASIDFHVLEDEALRGQSILPQLIPSLRGVQKKKATQASLSDNNICSLHKVLSNICDSNSKLLGWIWGL</sequence>
<evidence type="ECO:0000313" key="3">
    <source>
        <dbReference type="Proteomes" id="UP000823749"/>
    </source>
</evidence>
<keyword evidence="1" id="KW-0175">Coiled coil</keyword>
<proteinExistence type="predicted"/>
<accession>A0AAV6JVL5</accession>
<keyword evidence="3" id="KW-1185">Reference proteome</keyword>
<organism evidence="2 3">
    <name type="scientific">Rhododendron griersonianum</name>
    <dbReference type="NCBI Taxonomy" id="479676"/>
    <lineage>
        <taxon>Eukaryota</taxon>
        <taxon>Viridiplantae</taxon>
        <taxon>Streptophyta</taxon>
        <taxon>Embryophyta</taxon>
        <taxon>Tracheophyta</taxon>
        <taxon>Spermatophyta</taxon>
        <taxon>Magnoliopsida</taxon>
        <taxon>eudicotyledons</taxon>
        <taxon>Gunneridae</taxon>
        <taxon>Pentapetalae</taxon>
        <taxon>asterids</taxon>
        <taxon>Ericales</taxon>
        <taxon>Ericaceae</taxon>
        <taxon>Ericoideae</taxon>
        <taxon>Rhodoreae</taxon>
        <taxon>Rhododendron</taxon>
    </lineage>
</organism>
<dbReference type="Proteomes" id="UP000823749">
    <property type="component" value="Chromosome 6"/>
</dbReference>
<dbReference type="AlphaFoldDB" id="A0AAV6JVL5"/>
<reference evidence="2 3" key="1">
    <citation type="submission" date="2020-08" db="EMBL/GenBank/DDBJ databases">
        <title>Plant Genome Project.</title>
        <authorList>
            <person name="Zhang R.-G."/>
        </authorList>
    </citation>
    <scope>NUCLEOTIDE SEQUENCE [LARGE SCALE GENOMIC DNA]</scope>
    <source>
        <strain evidence="2">WSP0</strain>
        <tissue evidence="2">Leaf</tissue>
    </source>
</reference>
<evidence type="ECO:0000313" key="2">
    <source>
        <dbReference type="EMBL" id="KAG5544155.1"/>
    </source>
</evidence>